<dbReference type="AlphaFoldDB" id="A0A4Z0AGB1"/>
<organism evidence="1 2">
    <name type="scientific">Pseudomonas kairouanensis</name>
    <dbReference type="NCBI Taxonomy" id="2293832"/>
    <lineage>
        <taxon>Bacteria</taxon>
        <taxon>Pseudomonadati</taxon>
        <taxon>Pseudomonadota</taxon>
        <taxon>Gammaproteobacteria</taxon>
        <taxon>Pseudomonadales</taxon>
        <taxon>Pseudomonadaceae</taxon>
        <taxon>Pseudomonas</taxon>
    </lineage>
</organism>
<evidence type="ECO:0000313" key="1">
    <source>
        <dbReference type="EMBL" id="TFY85615.1"/>
    </source>
</evidence>
<reference evidence="1 2" key="1">
    <citation type="journal article" date="2019" name="Syst. Appl. Microbiol.">
        <title>New species of pathogenic Pseudomonas isolated from citrus in Tunisia: Proposal of Pseudomonas kairouanensis sp. nov. and Pseudomonas nabeulensis sp. nov.</title>
        <authorList>
            <person name="Oueslati M."/>
            <person name="Mulet M."/>
            <person name="Gomila M."/>
            <person name="Berge O."/>
            <person name="Hajlaoui M.R."/>
            <person name="Lalucat J."/>
            <person name="Sadfi-Zouaoui N."/>
            <person name="Garcia-Valdes E."/>
        </authorList>
    </citation>
    <scope>NUCLEOTIDE SEQUENCE [LARGE SCALE GENOMIC DNA]</scope>
    <source>
        <strain evidence="1 2">KC12</strain>
    </source>
</reference>
<dbReference type="Proteomes" id="UP000297391">
    <property type="component" value="Unassembled WGS sequence"/>
</dbReference>
<evidence type="ECO:0000313" key="2">
    <source>
        <dbReference type="Proteomes" id="UP000297391"/>
    </source>
</evidence>
<accession>A0A4Z0AGB1</accession>
<name>A0A4Z0AGB1_9PSED</name>
<dbReference type="EMBL" id="QUZU01000041">
    <property type="protein sequence ID" value="TFY85615.1"/>
    <property type="molecule type" value="Genomic_DNA"/>
</dbReference>
<keyword evidence="2" id="KW-1185">Reference proteome</keyword>
<proteinExistence type="predicted"/>
<comment type="caution">
    <text evidence="1">The sequence shown here is derived from an EMBL/GenBank/DDBJ whole genome shotgun (WGS) entry which is preliminary data.</text>
</comment>
<gene>
    <name evidence="1" type="ORF">DYL59_24880</name>
</gene>
<sequence>MGYNKANAGGLIAKVQEVAKLYSAKLGAADKFCRRIIMDMPVAGSIGNVIDQCDICMGGTIKVFKNFFDCWKLKASEATYCLIELSDFNRVITLLETPLKDAKLALGPDFSYVSLIKVGLQHDSDYWVGLAISWVSDSSIQEAFVHVDDLKRLSQNRGSSQRNRHLAKRELKRHIVL</sequence>
<protein>
    <submittedName>
        <fullName evidence="1">Uncharacterized protein</fullName>
    </submittedName>
</protein>